<name>A0A2P2C067_9ZZZZ</name>
<organism evidence="5">
    <name type="scientific">metagenome</name>
    <dbReference type="NCBI Taxonomy" id="256318"/>
    <lineage>
        <taxon>unclassified sequences</taxon>
        <taxon>metagenomes</taxon>
    </lineage>
</organism>
<dbReference type="PANTHER" id="PTHR48050:SF13">
    <property type="entry name" value="STEROL 3-BETA-GLUCOSYLTRANSFERASE UGT80A2"/>
    <property type="match status" value="1"/>
</dbReference>
<dbReference type="InterPro" id="IPR002213">
    <property type="entry name" value="UDP_glucos_trans"/>
</dbReference>
<dbReference type="EMBL" id="CZKA01000020">
    <property type="protein sequence ID" value="CUR55374.1"/>
    <property type="molecule type" value="Genomic_DNA"/>
</dbReference>
<accession>A0A2P2C067</accession>
<dbReference type="CDD" id="cd03784">
    <property type="entry name" value="GT1_Gtf-like"/>
    <property type="match status" value="1"/>
</dbReference>
<keyword evidence="2 5" id="KW-0808">Transferase</keyword>
<dbReference type="GO" id="GO:0008194">
    <property type="term" value="F:UDP-glycosyltransferase activity"/>
    <property type="evidence" value="ECO:0007669"/>
    <property type="project" value="InterPro"/>
</dbReference>
<proteinExistence type="predicted"/>
<evidence type="ECO:0000313" key="5">
    <source>
        <dbReference type="EMBL" id="CUR55374.1"/>
    </source>
</evidence>
<dbReference type="InterPro" id="IPR050426">
    <property type="entry name" value="Glycosyltransferase_28"/>
</dbReference>
<gene>
    <name evidence="5" type="ORF">NOCA2270009</name>
</gene>
<dbReference type="PANTHER" id="PTHR48050">
    <property type="entry name" value="STEROL 3-BETA-GLUCOSYLTRANSFERASE"/>
    <property type="match status" value="1"/>
</dbReference>
<dbReference type="FunFam" id="3.40.50.2000:FF:000072">
    <property type="entry name" value="Glycosyl transferase"/>
    <property type="match status" value="1"/>
</dbReference>
<dbReference type="SUPFAM" id="SSF53756">
    <property type="entry name" value="UDP-Glycosyltransferase/glycogen phosphorylase"/>
    <property type="match status" value="1"/>
</dbReference>
<evidence type="ECO:0000259" key="3">
    <source>
        <dbReference type="Pfam" id="PF06722"/>
    </source>
</evidence>
<reference evidence="5" key="1">
    <citation type="submission" date="2015-08" db="EMBL/GenBank/DDBJ databases">
        <authorList>
            <person name="Babu N.S."/>
            <person name="Beckwith C.J."/>
            <person name="Beseler K.G."/>
            <person name="Brison A."/>
            <person name="Carone J.V."/>
            <person name="Caskin T.P."/>
            <person name="Diamond M."/>
            <person name="Durham M.E."/>
            <person name="Foxe J.M."/>
            <person name="Go M."/>
            <person name="Henderson B.A."/>
            <person name="Jones I.B."/>
            <person name="McGettigan J.A."/>
            <person name="Micheletti S.J."/>
            <person name="Nasrallah M.E."/>
            <person name="Ortiz D."/>
            <person name="Piller C.R."/>
            <person name="Privatt S.R."/>
            <person name="Schneider S.L."/>
            <person name="Sharp S."/>
            <person name="Smith T.C."/>
            <person name="Stanton J.D."/>
            <person name="Ullery H.E."/>
            <person name="Wilson R.J."/>
            <person name="Serrano M.G."/>
            <person name="Buck G."/>
            <person name="Lee V."/>
            <person name="Wang Y."/>
            <person name="Carvalho R."/>
            <person name="Voegtly L."/>
            <person name="Shi R."/>
            <person name="Duckworth R."/>
            <person name="Johnson A."/>
            <person name="Loviza R."/>
            <person name="Walstead R."/>
            <person name="Shah Z."/>
            <person name="Kiflezghi M."/>
            <person name="Wade K."/>
            <person name="Ball S.L."/>
            <person name="Bradley K.W."/>
            <person name="Asai D.J."/>
            <person name="Bowman C.A."/>
            <person name="Russell D.A."/>
            <person name="Pope W.H."/>
            <person name="Jacobs-Sera D."/>
            <person name="Hendrix R.W."/>
            <person name="Hatfull G.F."/>
        </authorList>
    </citation>
    <scope>NUCLEOTIDE SEQUENCE</scope>
</reference>
<dbReference type="InterPro" id="IPR010610">
    <property type="entry name" value="EryCIII-like_C"/>
</dbReference>
<dbReference type="Pfam" id="PF06722">
    <property type="entry name" value="EryCIII-like_C"/>
    <property type="match status" value="1"/>
</dbReference>
<protein>
    <submittedName>
        <fullName evidence="5">Putative Glycosyltransferase, MGT family</fullName>
    </submittedName>
</protein>
<evidence type="ECO:0000259" key="4">
    <source>
        <dbReference type="Pfam" id="PF21036"/>
    </source>
</evidence>
<dbReference type="Gene3D" id="3.40.50.2000">
    <property type="entry name" value="Glycogen Phosphorylase B"/>
    <property type="match status" value="2"/>
</dbReference>
<feature type="domain" description="Erythromycin biosynthesis protein CIII-like N-terminal" evidence="4">
    <location>
        <begin position="23"/>
        <end position="143"/>
    </location>
</feature>
<evidence type="ECO:0000256" key="1">
    <source>
        <dbReference type="ARBA" id="ARBA00022676"/>
    </source>
</evidence>
<feature type="domain" description="Erythromycin biosynthesis protein CIII-like C-terminal" evidence="3">
    <location>
        <begin position="244"/>
        <end position="379"/>
    </location>
</feature>
<dbReference type="InterPro" id="IPR048284">
    <property type="entry name" value="EryCIII-like_N"/>
</dbReference>
<dbReference type="Pfam" id="PF21036">
    <property type="entry name" value="EryCIII-like_N"/>
    <property type="match status" value="1"/>
</dbReference>
<keyword evidence="1" id="KW-0328">Glycosyltransferase</keyword>
<dbReference type="AlphaFoldDB" id="A0A2P2C067"/>
<sequence length="395" mass="41413">MRILFSSTWGYGHVFPMVPLARAFQAAGHEVRWATHEPAVAIAAAAGLDAVRTGLDVAGVREVTGRNAQAVAALRPQDRAAFAFPHMFGAWAAPRMAPGLLELADEWRPDLMVHEQAELAAPWVATVLDLPLLTHSFGGAVPAAILAAAGEQLRALWSEQGLELPEYAGCYADGYLDICPTPLQTQSLSHIRRRLEIRPESYTGEPAGGPDVMLTPDDRPLVYVTLGTVFAQAEVLAEAVRGVAALPVRVLVTVGPQGQPEALGDQPDNVSVVTWVQQSEVLRHSSVVVSHAGSGTFLGALGLGIPQLCLPQAADQFRNAEAALSTGTGLVLTPDAMSAAAITAAVQRLLDDATLRAKARAMAEVIAQMPSAAEVAAALDRAGYSGIGGPTTSRP</sequence>
<evidence type="ECO:0000256" key="2">
    <source>
        <dbReference type="ARBA" id="ARBA00022679"/>
    </source>
</evidence>
<dbReference type="GO" id="GO:0016758">
    <property type="term" value="F:hexosyltransferase activity"/>
    <property type="evidence" value="ECO:0007669"/>
    <property type="project" value="UniProtKB-ARBA"/>
</dbReference>